<accession>J9E5Z0</accession>
<dbReference type="AlphaFoldDB" id="J9E5Z0"/>
<gene>
    <name evidence="2" type="ORF">WUBG_16694</name>
</gene>
<feature type="transmembrane region" description="Helical" evidence="1">
    <location>
        <begin position="28"/>
        <end position="47"/>
    </location>
</feature>
<dbReference type="EMBL" id="ADBV01016262">
    <property type="protein sequence ID" value="EJW72402.1"/>
    <property type="molecule type" value="Genomic_DNA"/>
</dbReference>
<keyword evidence="1" id="KW-0812">Transmembrane</keyword>
<comment type="caution">
    <text evidence="2">The sequence shown here is derived from an EMBL/GenBank/DDBJ whole genome shotgun (WGS) entry which is preliminary data.</text>
</comment>
<dbReference type="Proteomes" id="UP000004810">
    <property type="component" value="Unassembled WGS sequence"/>
</dbReference>
<feature type="non-terminal residue" evidence="2">
    <location>
        <position position="53"/>
    </location>
</feature>
<evidence type="ECO:0000313" key="3">
    <source>
        <dbReference type="Proteomes" id="UP000004810"/>
    </source>
</evidence>
<evidence type="ECO:0000313" key="2">
    <source>
        <dbReference type="EMBL" id="EJW72402.1"/>
    </source>
</evidence>
<organism evidence="2 3">
    <name type="scientific">Wuchereria bancrofti</name>
    <dbReference type="NCBI Taxonomy" id="6293"/>
    <lineage>
        <taxon>Eukaryota</taxon>
        <taxon>Metazoa</taxon>
        <taxon>Ecdysozoa</taxon>
        <taxon>Nematoda</taxon>
        <taxon>Chromadorea</taxon>
        <taxon>Rhabditida</taxon>
        <taxon>Spirurina</taxon>
        <taxon>Spiruromorpha</taxon>
        <taxon>Filarioidea</taxon>
        <taxon>Onchocercidae</taxon>
        <taxon>Wuchereria</taxon>
    </lineage>
</organism>
<reference evidence="3" key="1">
    <citation type="submission" date="2012-08" db="EMBL/GenBank/DDBJ databases">
        <title>The Genome Sequence of Wuchereria bancrofti.</title>
        <authorList>
            <person name="Nutman T.B."/>
            <person name="Fink D.L."/>
            <person name="Russ C."/>
            <person name="Young S."/>
            <person name="Zeng Q."/>
            <person name="Koehrsen M."/>
            <person name="Alvarado L."/>
            <person name="Berlin A."/>
            <person name="Chapman S.B."/>
            <person name="Chen Z."/>
            <person name="Freedman E."/>
            <person name="Gellesch M."/>
            <person name="Goldberg J."/>
            <person name="Griggs A."/>
            <person name="Gujja S."/>
            <person name="Heilman E.R."/>
            <person name="Heiman D."/>
            <person name="Hepburn T."/>
            <person name="Howarth C."/>
            <person name="Jen D."/>
            <person name="Larson L."/>
            <person name="Lewis B."/>
            <person name="Mehta T."/>
            <person name="Park D."/>
            <person name="Pearson M."/>
            <person name="Roberts A."/>
            <person name="Saif S."/>
            <person name="Shea T."/>
            <person name="Shenoy N."/>
            <person name="Sisk P."/>
            <person name="Stolte C."/>
            <person name="Sykes S."/>
            <person name="Walk T."/>
            <person name="White J."/>
            <person name="Yandava C."/>
            <person name="Haas B."/>
            <person name="Henn M.R."/>
            <person name="Nusbaum C."/>
            <person name="Birren B."/>
        </authorList>
    </citation>
    <scope>NUCLEOTIDE SEQUENCE [LARGE SCALE GENOMIC DNA]</scope>
    <source>
        <strain evidence="3">NA</strain>
    </source>
</reference>
<proteinExistence type="predicted"/>
<name>J9E5Z0_WUCBA</name>
<sequence length="53" mass="6604">MEKILKCRRNEPAFYRDMNRIRYMRGECAGFVIMWRLATIALYSQIWEMRKRT</sequence>
<protein>
    <submittedName>
        <fullName evidence="2">Uncharacterized protein</fullName>
    </submittedName>
</protein>
<keyword evidence="1" id="KW-0472">Membrane</keyword>
<evidence type="ECO:0000256" key="1">
    <source>
        <dbReference type="SAM" id="Phobius"/>
    </source>
</evidence>
<keyword evidence="1" id="KW-1133">Transmembrane helix</keyword>